<sequence>MVRRDRQKDDDETEDDVADDAHVARSRAGKSGGDDGTYVGRTSADDAFDVGETGAEARSQNRGG</sequence>
<feature type="region of interest" description="Disordered" evidence="1">
    <location>
        <begin position="1"/>
        <end position="64"/>
    </location>
</feature>
<accession>A0A439DNZ2</accession>
<dbReference type="AlphaFoldDB" id="A0A439DNZ2"/>
<organism evidence="2 3">
    <name type="scientific">Mycolicibacterium elephantis DSM 44368</name>
    <dbReference type="NCBI Taxonomy" id="1335622"/>
    <lineage>
        <taxon>Bacteria</taxon>
        <taxon>Bacillati</taxon>
        <taxon>Actinomycetota</taxon>
        <taxon>Actinomycetes</taxon>
        <taxon>Mycobacteriales</taxon>
        <taxon>Mycobacteriaceae</taxon>
        <taxon>Mycolicibacterium</taxon>
    </lineage>
</organism>
<protein>
    <submittedName>
        <fullName evidence="2">Uncharacterized protein</fullName>
    </submittedName>
</protein>
<reference evidence="2 3" key="1">
    <citation type="submission" date="2013-06" db="EMBL/GenBank/DDBJ databases">
        <title>The draft sequence of the Mycobacterium elephantis genome.</title>
        <authorList>
            <person name="Pettersson F.B."/>
            <person name="Das S."/>
            <person name="Dasgupta S."/>
            <person name="Bhattacharya A."/>
            <person name="Kirsebom L.A."/>
        </authorList>
    </citation>
    <scope>NUCLEOTIDE SEQUENCE [LARGE SCALE GENOMIC DNA]</scope>
    <source>
        <strain evidence="2 3">DSM 44368</strain>
    </source>
</reference>
<proteinExistence type="predicted"/>
<dbReference type="RefSeq" id="WP_128110303.1">
    <property type="nucleotide sequence ID" value="NZ_ATDN01000038.1"/>
</dbReference>
<dbReference type="EMBL" id="ATDN01000038">
    <property type="protein sequence ID" value="RWA17005.1"/>
    <property type="molecule type" value="Genomic_DNA"/>
</dbReference>
<gene>
    <name evidence="2" type="ORF">MELE44368_25870</name>
</gene>
<comment type="caution">
    <text evidence="2">The sequence shown here is derived from an EMBL/GenBank/DDBJ whole genome shotgun (WGS) entry which is preliminary data.</text>
</comment>
<dbReference type="Proteomes" id="UP000287177">
    <property type="component" value="Unassembled WGS sequence"/>
</dbReference>
<name>A0A439DNZ2_9MYCO</name>
<evidence type="ECO:0000313" key="3">
    <source>
        <dbReference type="Proteomes" id="UP000287177"/>
    </source>
</evidence>
<keyword evidence="3" id="KW-1185">Reference proteome</keyword>
<evidence type="ECO:0000256" key="1">
    <source>
        <dbReference type="SAM" id="MobiDB-lite"/>
    </source>
</evidence>
<evidence type="ECO:0000313" key="2">
    <source>
        <dbReference type="EMBL" id="RWA17005.1"/>
    </source>
</evidence>